<feature type="compositionally biased region" description="Basic and acidic residues" evidence="14">
    <location>
        <begin position="776"/>
        <end position="785"/>
    </location>
</feature>
<feature type="compositionally biased region" description="Acidic residues" evidence="14">
    <location>
        <begin position="765"/>
        <end position="775"/>
    </location>
</feature>
<name>K0YNY8_9ACTO</name>
<evidence type="ECO:0000256" key="12">
    <source>
        <dbReference type="ARBA" id="ARBA00034000"/>
    </source>
</evidence>
<evidence type="ECO:0000256" key="14">
    <source>
        <dbReference type="SAM" id="MobiDB-lite"/>
    </source>
</evidence>
<keyword evidence="15" id="KW-0812">Transmembrane</keyword>
<dbReference type="Gene3D" id="3.40.710.10">
    <property type="entry name" value="DD-peptidase/beta-lactamase superfamily"/>
    <property type="match status" value="1"/>
</dbReference>
<evidence type="ECO:0000256" key="10">
    <source>
        <dbReference type="ARBA" id="ARBA00023268"/>
    </source>
</evidence>
<keyword evidence="10" id="KW-0511">Multifunctional enzyme</keyword>
<keyword evidence="4" id="KW-0645">Protease</keyword>
<dbReference type="EMBL" id="AGWP01000009">
    <property type="protein sequence ID" value="EJZ85118.1"/>
    <property type="molecule type" value="Genomic_DNA"/>
</dbReference>
<feature type="transmembrane region" description="Helical" evidence="15">
    <location>
        <begin position="119"/>
        <end position="143"/>
    </location>
</feature>
<dbReference type="GO" id="GO:0030288">
    <property type="term" value="C:outer membrane-bounded periplasmic space"/>
    <property type="evidence" value="ECO:0007669"/>
    <property type="project" value="TreeGrafter"/>
</dbReference>
<feature type="region of interest" description="Disordered" evidence="14">
    <location>
        <begin position="729"/>
        <end position="802"/>
    </location>
</feature>
<dbReference type="GO" id="GO:0009252">
    <property type="term" value="P:peptidoglycan biosynthetic process"/>
    <property type="evidence" value="ECO:0007669"/>
    <property type="project" value="UniProtKB-KW"/>
</dbReference>
<evidence type="ECO:0000256" key="8">
    <source>
        <dbReference type="ARBA" id="ARBA00022960"/>
    </source>
</evidence>
<keyword evidence="3" id="KW-0121">Carboxypeptidase</keyword>
<comment type="catalytic activity">
    <reaction evidence="13">
        <text>[GlcNAc-(1-&gt;4)-Mur2Ac(oyl-L-Ala-gamma-D-Glu-L-Lys-D-Ala-D-Ala)](n)-di-trans,octa-cis-undecaprenyl diphosphate + beta-D-GlcNAc-(1-&gt;4)-Mur2Ac(oyl-L-Ala-gamma-D-Glu-L-Lys-D-Ala-D-Ala)-di-trans,octa-cis-undecaprenyl diphosphate = [GlcNAc-(1-&gt;4)-Mur2Ac(oyl-L-Ala-gamma-D-Glu-L-Lys-D-Ala-D-Ala)](n+1)-di-trans,octa-cis-undecaprenyl diphosphate + di-trans,octa-cis-undecaprenyl diphosphate + H(+)</text>
        <dbReference type="Rhea" id="RHEA:23708"/>
        <dbReference type="Rhea" id="RHEA-COMP:9602"/>
        <dbReference type="Rhea" id="RHEA-COMP:9603"/>
        <dbReference type="ChEBI" id="CHEBI:15378"/>
        <dbReference type="ChEBI" id="CHEBI:58405"/>
        <dbReference type="ChEBI" id="CHEBI:60033"/>
        <dbReference type="ChEBI" id="CHEBI:78435"/>
        <dbReference type="EC" id="2.4.99.28"/>
    </reaction>
</comment>
<keyword evidence="11" id="KW-0961">Cell wall biogenesis/degradation</keyword>
<feature type="compositionally biased region" description="Low complexity" evidence="14">
    <location>
        <begin position="748"/>
        <end position="764"/>
    </location>
</feature>
<dbReference type="AlphaFoldDB" id="K0YNY8"/>
<dbReference type="Pfam" id="PF00912">
    <property type="entry name" value="Transgly"/>
    <property type="match status" value="1"/>
</dbReference>
<dbReference type="PANTHER" id="PTHR32282">
    <property type="entry name" value="BINDING PROTEIN TRANSPEPTIDASE, PUTATIVE-RELATED"/>
    <property type="match status" value="1"/>
</dbReference>
<dbReference type="InterPro" id="IPR001264">
    <property type="entry name" value="Glyco_trans_51"/>
</dbReference>
<feature type="domain" description="Glycosyl transferase family 51" evidence="17">
    <location>
        <begin position="169"/>
        <end position="346"/>
    </location>
</feature>
<keyword evidence="8" id="KW-0133">Cell shape</keyword>
<evidence type="ECO:0000256" key="3">
    <source>
        <dbReference type="ARBA" id="ARBA00022645"/>
    </source>
</evidence>
<feature type="region of interest" description="Disordered" evidence="14">
    <location>
        <begin position="641"/>
        <end position="664"/>
    </location>
</feature>
<dbReference type="PANTHER" id="PTHR32282:SF34">
    <property type="entry name" value="PENICILLIN-BINDING PROTEIN 1A"/>
    <property type="match status" value="1"/>
</dbReference>
<evidence type="ECO:0000256" key="7">
    <source>
        <dbReference type="ARBA" id="ARBA00022801"/>
    </source>
</evidence>
<feature type="region of interest" description="Disordered" evidence="14">
    <location>
        <begin position="554"/>
        <end position="574"/>
    </location>
</feature>
<comment type="caution">
    <text evidence="18">The sequence shown here is derived from an EMBL/GenBank/DDBJ whole genome shotgun (WGS) entry which is preliminary data.</text>
</comment>
<dbReference type="GO" id="GO:0008360">
    <property type="term" value="P:regulation of cell shape"/>
    <property type="evidence" value="ECO:0007669"/>
    <property type="project" value="UniProtKB-KW"/>
</dbReference>
<evidence type="ECO:0000259" key="17">
    <source>
        <dbReference type="Pfam" id="PF00912"/>
    </source>
</evidence>
<feature type="domain" description="Penicillin-binding protein transpeptidase" evidence="16">
    <location>
        <begin position="439"/>
        <end position="681"/>
    </location>
</feature>
<evidence type="ECO:0000256" key="15">
    <source>
        <dbReference type="SAM" id="Phobius"/>
    </source>
</evidence>
<dbReference type="eggNOG" id="COG0744">
    <property type="taxonomic scope" value="Bacteria"/>
</dbReference>
<keyword evidence="15" id="KW-0472">Membrane</keyword>
<evidence type="ECO:0000256" key="5">
    <source>
        <dbReference type="ARBA" id="ARBA00022676"/>
    </source>
</evidence>
<feature type="compositionally biased region" description="Low complexity" evidence="14">
    <location>
        <begin position="731"/>
        <end position="740"/>
    </location>
</feature>
<evidence type="ECO:0000256" key="4">
    <source>
        <dbReference type="ARBA" id="ARBA00022670"/>
    </source>
</evidence>
<keyword evidence="19" id="KW-1185">Reference proteome</keyword>
<dbReference type="InterPro" id="IPR050396">
    <property type="entry name" value="Glycosyltr_51/Transpeptidase"/>
</dbReference>
<dbReference type="HOGENOM" id="CLU_006354_6_2_11"/>
<feature type="compositionally biased region" description="Polar residues" evidence="14">
    <location>
        <begin position="30"/>
        <end position="56"/>
    </location>
</feature>
<evidence type="ECO:0000256" key="9">
    <source>
        <dbReference type="ARBA" id="ARBA00022984"/>
    </source>
</evidence>
<feature type="compositionally biased region" description="Polar residues" evidence="14">
    <location>
        <begin position="565"/>
        <end position="574"/>
    </location>
</feature>
<evidence type="ECO:0000256" key="11">
    <source>
        <dbReference type="ARBA" id="ARBA00023316"/>
    </source>
</evidence>
<feature type="compositionally biased region" description="Basic and acidic residues" evidence="14">
    <location>
        <begin position="1"/>
        <end position="29"/>
    </location>
</feature>
<keyword evidence="7" id="KW-0378">Hydrolase</keyword>
<comment type="catalytic activity">
    <reaction evidence="12">
        <text>Preferential cleavage: (Ac)2-L-Lys-D-Ala-|-D-Ala. Also transpeptidation of peptidyl-alanyl moieties that are N-acyl substituents of D-alanine.</text>
        <dbReference type="EC" id="3.4.16.4"/>
    </reaction>
</comment>
<dbReference type="SUPFAM" id="SSF53955">
    <property type="entry name" value="Lysozyme-like"/>
    <property type="match status" value="1"/>
</dbReference>
<evidence type="ECO:0000256" key="13">
    <source>
        <dbReference type="ARBA" id="ARBA00049902"/>
    </source>
</evidence>
<dbReference type="Pfam" id="PF00905">
    <property type="entry name" value="Transpeptidase"/>
    <property type="match status" value="1"/>
</dbReference>
<dbReference type="GO" id="GO:0008955">
    <property type="term" value="F:peptidoglycan glycosyltransferase activity"/>
    <property type="evidence" value="ECO:0007669"/>
    <property type="project" value="UniProtKB-EC"/>
</dbReference>
<dbReference type="GO" id="GO:0071555">
    <property type="term" value="P:cell wall organization"/>
    <property type="evidence" value="ECO:0007669"/>
    <property type="project" value="UniProtKB-KW"/>
</dbReference>
<keyword evidence="5" id="KW-0328">Glycosyltransferase</keyword>
<dbReference type="Proteomes" id="UP000006075">
    <property type="component" value="Unassembled WGS sequence"/>
</dbReference>
<keyword evidence="6" id="KW-0808">Transferase</keyword>
<evidence type="ECO:0000313" key="19">
    <source>
        <dbReference type="Proteomes" id="UP000006075"/>
    </source>
</evidence>
<dbReference type="GO" id="GO:0008658">
    <property type="term" value="F:penicillin binding"/>
    <property type="evidence" value="ECO:0007669"/>
    <property type="project" value="InterPro"/>
</dbReference>
<evidence type="ECO:0000256" key="2">
    <source>
        <dbReference type="ARBA" id="ARBA00007739"/>
    </source>
</evidence>
<feature type="compositionally biased region" description="Low complexity" evidence="14">
    <location>
        <begin position="59"/>
        <end position="74"/>
    </location>
</feature>
<dbReference type="InterPro" id="IPR001460">
    <property type="entry name" value="PCN-bd_Tpept"/>
</dbReference>
<evidence type="ECO:0000256" key="6">
    <source>
        <dbReference type="ARBA" id="ARBA00022679"/>
    </source>
</evidence>
<evidence type="ECO:0000256" key="1">
    <source>
        <dbReference type="ARBA" id="ARBA00007090"/>
    </source>
</evidence>
<feature type="region of interest" description="Disordered" evidence="14">
    <location>
        <begin position="1"/>
        <end position="113"/>
    </location>
</feature>
<dbReference type="InterPro" id="IPR036950">
    <property type="entry name" value="PBP_transglycosylase"/>
</dbReference>
<comment type="similarity">
    <text evidence="2">In the N-terminal section; belongs to the glycosyltransferase 51 family.</text>
</comment>
<evidence type="ECO:0000259" key="16">
    <source>
        <dbReference type="Pfam" id="PF00905"/>
    </source>
</evidence>
<dbReference type="GO" id="GO:0006508">
    <property type="term" value="P:proteolysis"/>
    <property type="evidence" value="ECO:0007669"/>
    <property type="project" value="UniProtKB-KW"/>
</dbReference>
<protein>
    <submittedName>
        <fullName evidence="18">Uncharacterized protein</fullName>
    </submittedName>
</protein>
<proteinExistence type="inferred from homology"/>
<reference evidence="18 19" key="1">
    <citation type="submission" date="2012-07" db="EMBL/GenBank/DDBJ databases">
        <title>The Genome Sequence of Actinomyces neuii subsp. anitratus BVS029A5.</title>
        <authorList>
            <consortium name="The Broad Institute Genome Sequencing Platform"/>
            <person name="Earl A."/>
            <person name="Ward D."/>
            <person name="Feldgarden M."/>
            <person name="Gevers D."/>
            <person name="Saerens B."/>
            <person name="Vaneechoutte M."/>
            <person name="Walker B."/>
            <person name="Young S.K."/>
            <person name="Zeng Q."/>
            <person name="Gargeya S."/>
            <person name="Fitzgerald M."/>
            <person name="Haas B."/>
            <person name="Abouelleil A."/>
            <person name="Alvarado L."/>
            <person name="Arachchi H.M."/>
            <person name="Berlin A."/>
            <person name="Chapman S.B."/>
            <person name="Goldberg J."/>
            <person name="Griggs A."/>
            <person name="Gujja S."/>
            <person name="Hansen M."/>
            <person name="Howarth C."/>
            <person name="Imamovic A."/>
            <person name="Larimer J."/>
            <person name="McCowen C."/>
            <person name="Montmayeur A."/>
            <person name="Murphy C."/>
            <person name="Neiman D."/>
            <person name="Pearson M."/>
            <person name="Priest M."/>
            <person name="Roberts A."/>
            <person name="Saif S."/>
            <person name="Shea T."/>
            <person name="Sisk P."/>
            <person name="Sykes S."/>
            <person name="Wortman J."/>
            <person name="Nusbaum C."/>
            <person name="Birren B."/>
        </authorList>
    </citation>
    <scope>NUCLEOTIDE SEQUENCE [LARGE SCALE GENOMIC DNA]</scope>
    <source>
        <strain evidence="18 19">BVS029A5</strain>
    </source>
</reference>
<keyword evidence="9" id="KW-0573">Peptidoglycan synthesis</keyword>
<dbReference type="GO" id="GO:0009002">
    <property type="term" value="F:serine-type D-Ala-D-Ala carboxypeptidase activity"/>
    <property type="evidence" value="ECO:0007669"/>
    <property type="project" value="UniProtKB-EC"/>
</dbReference>
<dbReference type="Gene3D" id="1.10.3810.10">
    <property type="entry name" value="Biosynthetic peptidoglycan transglycosylase-like"/>
    <property type="match status" value="1"/>
</dbReference>
<sequence length="802" mass="86262">MLSEHVEGGNVADPKKDGPGKLTRRELRLQRQSRNTAASKSGSGPESTPRTGNPTGAASRPSRTTSSKSTSSRLSHPKRSGAHTPPPSYQPKQKGTSTRSDKSVQKRNKKTTRSWPKRLGIGLLGAFLLGIIAAGTTFLVAYVTMDIPGPDKLARAQTSTVYFADGKTEMGKFQTQNRQIIDASKLPDYIGHSVVASEDSTFFENNGIDVKGIARALVNNVMGKPRQGASTLSQQYVENYYTGSTNNVHGLRAYLAKFKETILALKINREQSKDEILGNYLNTIYWGRGAYGIEAASHAYFNKPAAELTPSEAALLAGIIPAPSSWDPAIDPEMARQRWDRVVDRLVEGNWIRAEEAKKMAFPNVAPPHQVQPSLTGTNGYLLAHVRSEMRQKAGYTDEQIDTMGLQIVTTIQPDRQKAAVDAVNNLPADRPKQLRTGLVSVDPETGGIVAEYGGADFQKVQRSAAFQDNAMAGSTFKPFALIAALQGGDSIYSTVDGSSPMALGAANVSNYASISFGPVTYKKATQYSINTAYVRINQKVGPATTKQVAIDSGYPENTPGLDESPTNVLGSSSPHTVDIATAYSTIASRGVRRDAHIVDQVKDKANDVLYKADTAGKRVFDEDIMDQTTEALQAVVRGGSGDKAQALGRPAAAKTGSSEENRSAQFAGFVPQLVTVVSMYQVGEDGSEQSITPFGGVGEVTGSTWPAQVWTWYMQDALADTPVQQFEGWAPASSSRQAPAPAPAPAPSQQEQRSESPSPSPSEEVTESTIEEEPDQQHEEEHKQQGRQSSPSPSQSGGRRQ</sequence>
<dbReference type="InterPro" id="IPR012338">
    <property type="entry name" value="Beta-lactam/transpept-like"/>
</dbReference>
<organism evidence="18 19">
    <name type="scientific">Winkia neuii BV029A5</name>
    <dbReference type="NCBI Taxonomy" id="888439"/>
    <lineage>
        <taxon>Bacteria</taxon>
        <taxon>Bacillati</taxon>
        <taxon>Actinomycetota</taxon>
        <taxon>Actinomycetes</taxon>
        <taxon>Actinomycetales</taxon>
        <taxon>Actinomycetaceae</taxon>
        <taxon>Winkia</taxon>
    </lineage>
</organism>
<evidence type="ECO:0000313" key="18">
    <source>
        <dbReference type="EMBL" id="EJZ85118.1"/>
    </source>
</evidence>
<feature type="compositionally biased region" description="Low complexity" evidence="14">
    <location>
        <begin position="787"/>
        <end position="802"/>
    </location>
</feature>
<dbReference type="FunFam" id="1.10.3810.10:FF:000001">
    <property type="entry name" value="Penicillin-binding protein 1A"/>
    <property type="match status" value="1"/>
</dbReference>
<dbReference type="InterPro" id="IPR023346">
    <property type="entry name" value="Lysozyme-like_dom_sf"/>
</dbReference>
<gene>
    <name evidence="18" type="ORF">HMPREF9240_01605</name>
</gene>
<dbReference type="PATRIC" id="fig|888439.3.peg.1613"/>
<accession>K0YNY8</accession>
<keyword evidence="15" id="KW-1133">Transmembrane helix</keyword>
<dbReference type="SUPFAM" id="SSF56601">
    <property type="entry name" value="beta-lactamase/transpeptidase-like"/>
    <property type="match status" value="1"/>
</dbReference>
<comment type="similarity">
    <text evidence="1">In the C-terminal section; belongs to the transpeptidase family.</text>
</comment>